<dbReference type="InterPro" id="IPR035979">
    <property type="entry name" value="RBD_domain_sf"/>
</dbReference>
<dbReference type="InterPro" id="IPR012677">
    <property type="entry name" value="Nucleotide-bd_a/b_plait_sf"/>
</dbReference>
<keyword evidence="3" id="KW-1185">Reference proteome</keyword>
<dbReference type="EMBL" id="MCGN01000002">
    <property type="protein sequence ID" value="ORZ01719.1"/>
    <property type="molecule type" value="Genomic_DNA"/>
</dbReference>
<feature type="region of interest" description="Disordered" evidence="1">
    <location>
        <begin position="1"/>
        <end position="35"/>
    </location>
</feature>
<dbReference type="STRING" id="13706.A0A1X2HQW5"/>
<proteinExistence type="predicted"/>
<evidence type="ECO:0000313" key="2">
    <source>
        <dbReference type="EMBL" id="ORZ01719.1"/>
    </source>
</evidence>
<name>A0A1X2HQW5_SYNRA</name>
<comment type="caution">
    <text evidence="2">The sequence shown here is derived from an EMBL/GenBank/DDBJ whole genome shotgun (WGS) entry which is preliminary data.</text>
</comment>
<evidence type="ECO:0008006" key="4">
    <source>
        <dbReference type="Google" id="ProtNLM"/>
    </source>
</evidence>
<feature type="region of interest" description="Disordered" evidence="1">
    <location>
        <begin position="271"/>
        <end position="295"/>
    </location>
</feature>
<dbReference type="AlphaFoldDB" id="A0A1X2HQW5"/>
<gene>
    <name evidence="2" type="ORF">BCR43DRAFT_512555</name>
</gene>
<reference evidence="2 3" key="1">
    <citation type="submission" date="2016-07" db="EMBL/GenBank/DDBJ databases">
        <title>Pervasive Adenine N6-methylation of Active Genes in Fungi.</title>
        <authorList>
            <consortium name="DOE Joint Genome Institute"/>
            <person name="Mondo S.J."/>
            <person name="Dannebaum R.O."/>
            <person name="Kuo R.C."/>
            <person name="Labutti K."/>
            <person name="Haridas S."/>
            <person name="Kuo A."/>
            <person name="Salamov A."/>
            <person name="Ahrendt S.R."/>
            <person name="Lipzen A."/>
            <person name="Sullivan W."/>
            <person name="Andreopoulos W.B."/>
            <person name="Clum A."/>
            <person name="Lindquist E."/>
            <person name="Daum C."/>
            <person name="Ramamoorthy G.K."/>
            <person name="Gryganskyi A."/>
            <person name="Culley D."/>
            <person name="Magnuson J.K."/>
            <person name="James T.Y."/>
            <person name="O'Malley M.A."/>
            <person name="Stajich J.E."/>
            <person name="Spatafora J.W."/>
            <person name="Visel A."/>
            <person name="Grigoriev I.V."/>
        </authorList>
    </citation>
    <scope>NUCLEOTIDE SEQUENCE [LARGE SCALE GENOMIC DNA]</scope>
    <source>
        <strain evidence="2 3">NRRL 2496</strain>
    </source>
</reference>
<dbReference type="GO" id="GO:0003676">
    <property type="term" value="F:nucleic acid binding"/>
    <property type="evidence" value="ECO:0007669"/>
    <property type="project" value="InterPro"/>
</dbReference>
<evidence type="ECO:0000256" key="1">
    <source>
        <dbReference type="SAM" id="MobiDB-lite"/>
    </source>
</evidence>
<feature type="compositionally biased region" description="Low complexity" evidence="1">
    <location>
        <begin position="277"/>
        <end position="295"/>
    </location>
</feature>
<accession>A0A1X2HQW5</accession>
<dbReference type="SUPFAM" id="SSF54928">
    <property type="entry name" value="RNA-binding domain, RBD"/>
    <property type="match status" value="1"/>
</dbReference>
<sequence>MTKNNPADKPVRHLLSTPPPTLQTSPSVAHHQAASAHQNLLSVSQPNLIHAPPNHYPCAKLSNIPWDISQADIRALFAAYQLAPIMMDRASGKTLSDRCFVEFASTHELQRALSVRTPMFLRGRIVRMVESSPAILFHATFPNHNALLPGGPFVTRDEINSLLVICKSYKLHGSRKCPERPFENILSIVSKCPWHQPHLITTMHRDHIYEMLKLAIEALAMHLSRKNVAIDLGLKERMALVGMACPAFTIRQKTTLFHAAGLPCPQVLLQEEEDQQRSSPPALSPSSSASTSSQRESLLQALLFDKTSSHWPSIAGH</sequence>
<dbReference type="InParanoid" id="A0A1X2HQW5"/>
<organism evidence="2 3">
    <name type="scientific">Syncephalastrum racemosum</name>
    <name type="common">Filamentous fungus</name>
    <dbReference type="NCBI Taxonomy" id="13706"/>
    <lineage>
        <taxon>Eukaryota</taxon>
        <taxon>Fungi</taxon>
        <taxon>Fungi incertae sedis</taxon>
        <taxon>Mucoromycota</taxon>
        <taxon>Mucoromycotina</taxon>
        <taxon>Mucoromycetes</taxon>
        <taxon>Mucorales</taxon>
        <taxon>Syncephalastraceae</taxon>
        <taxon>Syncephalastrum</taxon>
    </lineage>
</organism>
<evidence type="ECO:0000313" key="3">
    <source>
        <dbReference type="Proteomes" id="UP000242180"/>
    </source>
</evidence>
<dbReference type="Proteomes" id="UP000242180">
    <property type="component" value="Unassembled WGS sequence"/>
</dbReference>
<feature type="compositionally biased region" description="Low complexity" evidence="1">
    <location>
        <begin position="22"/>
        <end position="35"/>
    </location>
</feature>
<protein>
    <recommendedName>
        <fullName evidence="4">RRM domain-containing protein</fullName>
    </recommendedName>
</protein>
<dbReference type="OrthoDB" id="336240at2759"/>
<dbReference type="Gene3D" id="3.30.70.330">
    <property type="match status" value="1"/>
</dbReference>